<proteinExistence type="predicted"/>
<feature type="domain" description="Cysteine-rich" evidence="1">
    <location>
        <begin position="12"/>
        <end position="93"/>
    </location>
</feature>
<protein>
    <submittedName>
        <fullName evidence="2">(Fe-S)-binding protein</fullName>
    </submittedName>
</protein>
<name>A0A7S8IDS0_9CHLR</name>
<dbReference type="Pfam" id="PF02754">
    <property type="entry name" value="CCG"/>
    <property type="match status" value="2"/>
</dbReference>
<dbReference type="InterPro" id="IPR004017">
    <property type="entry name" value="Cys_rich_dom"/>
</dbReference>
<sequence length="255" mass="27560">MLARPSPKDKPVSLFVTCIVDMIYPDTGMSVVQILEHLGIPVDFPMAQTCCGQPAFNSGYREEAATVAKQFLKAFANAEVIVSPSGSCTAMIRHEYPSLFEGDPQWGPLAERAASITWEFTEYLVEGLGIEDLHLKLPKQEHFAFHDACHGLRMLGLGSAARTLLENTENAEIHDLEECDVCCGFGGLFAVKMANVSNAMLQTKIENIEASEADTIITGDASCLTQMNGGLSRKKSGKRVAHIADVLASGLPKGK</sequence>
<keyword evidence="3" id="KW-1185">Reference proteome</keyword>
<dbReference type="GO" id="GO:0005829">
    <property type="term" value="C:cytosol"/>
    <property type="evidence" value="ECO:0007669"/>
    <property type="project" value="TreeGrafter"/>
</dbReference>
<dbReference type="RefSeq" id="WP_195170989.1">
    <property type="nucleotide sequence ID" value="NZ_CP062983.1"/>
</dbReference>
<reference evidence="2 3" key="1">
    <citation type="submission" date="2020-02" db="EMBL/GenBank/DDBJ databases">
        <authorList>
            <person name="Zheng R.K."/>
            <person name="Sun C.M."/>
        </authorList>
    </citation>
    <scope>NUCLEOTIDE SEQUENCE [LARGE SCALE GENOMIC DNA]</scope>
    <source>
        <strain evidence="3">rifampicinis</strain>
    </source>
</reference>
<dbReference type="AlphaFoldDB" id="A0A7S8IDS0"/>
<evidence type="ECO:0000313" key="3">
    <source>
        <dbReference type="Proteomes" id="UP000594468"/>
    </source>
</evidence>
<dbReference type="Proteomes" id="UP000594468">
    <property type="component" value="Chromosome"/>
</dbReference>
<dbReference type="KEGG" id="pmet:G4Y79_00680"/>
<organism evidence="2 3">
    <name type="scientific">Phototrophicus methaneseepsis</name>
    <dbReference type="NCBI Taxonomy" id="2710758"/>
    <lineage>
        <taxon>Bacteria</taxon>
        <taxon>Bacillati</taxon>
        <taxon>Chloroflexota</taxon>
        <taxon>Candidatus Thermofontia</taxon>
        <taxon>Phototrophicales</taxon>
        <taxon>Phototrophicaceae</taxon>
        <taxon>Phototrophicus</taxon>
    </lineage>
</organism>
<dbReference type="PANTHER" id="PTHR30296:SF0">
    <property type="entry name" value="LACTATE UTILIZATION PROTEIN A"/>
    <property type="match status" value="1"/>
</dbReference>
<evidence type="ECO:0000259" key="1">
    <source>
        <dbReference type="Pfam" id="PF02754"/>
    </source>
</evidence>
<evidence type="ECO:0000313" key="2">
    <source>
        <dbReference type="EMBL" id="QPC82920.1"/>
    </source>
</evidence>
<dbReference type="EMBL" id="CP062983">
    <property type="protein sequence ID" value="QPC82920.1"/>
    <property type="molecule type" value="Genomic_DNA"/>
</dbReference>
<accession>A0A7S8IDS0</accession>
<dbReference type="GO" id="GO:0016491">
    <property type="term" value="F:oxidoreductase activity"/>
    <property type="evidence" value="ECO:0007669"/>
    <property type="project" value="UniProtKB-ARBA"/>
</dbReference>
<feature type="domain" description="Cysteine-rich" evidence="1">
    <location>
        <begin position="144"/>
        <end position="227"/>
    </location>
</feature>
<dbReference type="PANTHER" id="PTHR30296">
    <property type="entry name" value="UNCHARACTERIZED PROTEIN YKGE"/>
    <property type="match status" value="1"/>
</dbReference>
<gene>
    <name evidence="2" type="ORF">G4Y79_00680</name>
</gene>